<dbReference type="InterPro" id="IPR017972">
    <property type="entry name" value="Cyt_P450_CS"/>
</dbReference>
<evidence type="ECO:0000256" key="6">
    <source>
        <dbReference type="ARBA" id="ARBA00022617"/>
    </source>
</evidence>
<dbReference type="Gene3D" id="1.10.630.10">
    <property type="entry name" value="Cytochrome P450"/>
    <property type="match status" value="1"/>
</dbReference>
<evidence type="ECO:0000256" key="2">
    <source>
        <dbReference type="ARBA" id="ARBA00003690"/>
    </source>
</evidence>
<comment type="caution">
    <text evidence="16">The sequence shown here is derived from an EMBL/GenBank/DDBJ whole genome shotgun (WGS) entry which is preliminary data.</text>
</comment>
<evidence type="ECO:0000256" key="15">
    <source>
        <dbReference type="RuleBase" id="RU000461"/>
    </source>
</evidence>
<comment type="function">
    <text evidence="2">May be involved in the metabolism of insect hormones and in the breakdown of synthetic insecticides.</text>
</comment>
<keyword evidence="12 15" id="KW-0503">Monooxygenase</keyword>
<dbReference type="STRING" id="151549.A0A4C1XEJ1"/>
<dbReference type="GO" id="GO:0005506">
    <property type="term" value="F:iron ion binding"/>
    <property type="evidence" value="ECO:0007669"/>
    <property type="project" value="InterPro"/>
</dbReference>
<dbReference type="Proteomes" id="UP000299102">
    <property type="component" value="Unassembled WGS sequence"/>
</dbReference>
<evidence type="ECO:0000256" key="12">
    <source>
        <dbReference type="ARBA" id="ARBA00023033"/>
    </source>
</evidence>
<evidence type="ECO:0000256" key="5">
    <source>
        <dbReference type="ARBA" id="ARBA00010617"/>
    </source>
</evidence>
<dbReference type="GO" id="GO:0020037">
    <property type="term" value="F:heme binding"/>
    <property type="evidence" value="ECO:0007669"/>
    <property type="project" value="InterPro"/>
</dbReference>
<dbReference type="EMBL" id="BGZK01000797">
    <property type="protein sequence ID" value="GBP60854.1"/>
    <property type="molecule type" value="Genomic_DNA"/>
</dbReference>
<evidence type="ECO:0000256" key="11">
    <source>
        <dbReference type="ARBA" id="ARBA00023004"/>
    </source>
</evidence>
<keyword evidence="7 14" id="KW-0479">Metal-binding</keyword>
<evidence type="ECO:0000313" key="16">
    <source>
        <dbReference type="EMBL" id="GBP60854.1"/>
    </source>
</evidence>
<dbReference type="GO" id="GO:0016705">
    <property type="term" value="F:oxidoreductase activity, acting on paired donors, with incorporation or reduction of molecular oxygen"/>
    <property type="evidence" value="ECO:0007669"/>
    <property type="project" value="InterPro"/>
</dbReference>
<dbReference type="PRINTS" id="PR00463">
    <property type="entry name" value="EP450I"/>
</dbReference>
<dbReference type="InterPro" id="IPR001128">
    <property type="entry name" value="Cyt_P450"/>
</dbReference>
<evidence type="ECO:0000256" key="4">
    <source>
        <dbReference type="ARBA" id="ARBA00004406"/>
    </source>
</evidence>
<evidence type="ECO:0000256" key="3">
    <source>
        <dbReference type="ARBA" id="ARBA00004174"/>
    </source>
</evidence>
<protein>
    <submittedName>
        <fullName evidence="16">Cytochrome P450 4c3</fullName>
    </submittedName>
</protein>
<dbReference type="InterPro" id="IPR036396">
    <property type="entry name" value="Cyt_P450_sf"/>
</dbReference>
<keyword evidence="13" id="KW-0472">Membrane</keyword>
<dbReference type="InterPro" id="IPR002401">
    <property type="entry name" value="Cyt_P450_E_grp-I"/>
</dbReference>
<keyword evidence="9" id="KW-0492">Microsome</keyword>
<gene>
    <name evidence="16" type="primary">Cyp4c3</name>
    <name evidence="16" type="ORF">EVAR_35402_1</name>
</gene>
<accession>A0A4C1XEJ1</accession>
<dbReference type="AlphaFoldDB" id="A0A4C1XEJ1"/>
<keyword evidence="11 14" id="KW-0408">Iron</keyword>
<evidence type="ECO:0000256" key="9">
    <source>
        <dbReference type="ARBA" id="ARBA00022848"/>
    </source>
</evidence>
<dbReference type="GO" id="GO:0004497">
    <property type="term" value="F:monooxygenase activity"/>
    <property type="evidence" value="ECO:0007669"/>
    <property type="project" value="UniProtKB-KW"/>
</dbReference>
<sequence length="502" mass="58447">MLVVYLIISVISLLLFHDYLTRRSRKWKLLSKFPGDPTVPFFGNILQMGFDTDEYPKILSDMWKRHGKVNFKVMMGPEAWVILSHSSELSKPIERNAAMVPFFGNSVSTSEGDRWRSTRKLMIDSFQFKSLDKRLAVVNRNCDTLIAKLGEFDGKEPVDFYYYLKPHMLDSLCESLMGVKTNYLDNPGHEYIAASGKIVNYVTRHYFTHWKRIDTLFKLTEEYREMQNIIKTLRKNGYYIISERKKGLKKFIEEIKENNAALKGRELESHVKHTVESNGCMLDFLLMSTLPNGSPVPDDMIREEVDLVTFTGHYTTTMTMCHVLYNLAKYPDVQKRVYEEQNSVLSADFSRQPYNQELNDMKYLEAVIKETMRIIPTVPKIARQLKEDLQLEDGRVLPAGTEAVIYYEGIFFNSDVYPEPHKFNPERFFEPLHPYAFVPFSAGPRNCLGFRYAWMAMKATLSKLIRQYEFLEGGPGREPLFDYKLITESQNGIQLKIKSRRS</sequence>
<comment type="cofactor">
    <cofactor evidence="1 14">
        <name>heme</name>
        <dbReference type="ChEBI" id="CHEBI:30413"/>
    </cofactor>
</comment>
<evidence type="ECO:0000256" key="10">
    <source>
        <dbReference type="ARBA" id="ARBA00023002"/>
    </source>
</evidence>
<evidence type="ECO:0000256" key="1">
    <source>
        <dbReference type="ARBA" id="ARBA00001971"/>
    </source>
</evidence>
<evidence type="ECO:0000256" key="7">
    <source>
        <dbReference type="ARBA" id="ARBA00022723"/>
    </source>
</evidence>
<dbReference type="PANTHER" id="PTHR24291:SF189">
    <property type="entry name" value="CYTOCHROME P450 4C3-RELATED"/>
    <property type="match status" value="1"/>
</dbReference>
<keyword evidence="17" id="KW-1185">Reference proteome</keyword>
<name>A0A4C1XEJ1_EUMVA</name>
<dbReference type="PROSITE" id="PS00086">
    <property type="entry name" value="CYTOCHROME_P450"/>
    <property type="match status" value="1"/>
</dbReference>
<dbReference type="GO" id="GO:0005789">
    <property type="term" value="C:endoplasmic reticulum membrane"/>
    <property type="evidence" value="ECO:0007669"/>
    <property type="project" value="UniProtKB-SubCell"/>
</dbReference>
<dbReference type="PANTHER" id="PTHR24291">
    <property type="entry name" value="CYTOCHROME P450 FAMILY 4"/>
    <property type="match status" value="1"/>
</dbReference>
<dbReference type="PRINTS" id="PR00385">
    <property type="entry name" value="P450"/>
</dbReference>
<dbReference type="SUPFAM" id="SSF48264">
    <property type="entry name" value="Cytochrome P450"/>
    <property type="match status" value="1"/>
</dbReference>
<dbReference type="InterPro" id="IPR050196">
    <property type="entry name" value="Cytochrome_P450_Monoox"/>
</dbReference>
<organism evidence="16 17">
    <name type="scientific">Eumeta variegata</name>
    <name type="common">Bagworm moth</name>
    <name type="synonym">Eumeta japonica</name>
    <dbReference type="NCBI Taxonomy" id="151549"/>
    <lineage>
        <taxon>Eukaryota</taxon>
        <taxon>Metazoa</taxon>
        <taxon>Ecdysozoa</taxon>
        <taxon>Arthropoda</taxon>
        <taxon>Hexapoda</taxon>
        <taxon>Insecta</taxon>
        <taxon>Pterygota</taxon>
        <taxon>Neoptera</taxon>
        <taxon>Endopterygota</taxon>
        <taxon>Lepidoptera</taxon>
        <taxon>Glossata</taxon>
        <taxon>Ditrysia</taxon>
        <taxon>Tineoidea</taxon>
        <taxon>Psychidae</taxon>
        <taxon>Oiketicinae</taxon>
        <taxon>Eumeta</taxon>
    </lineage>
</organism>
<keyword evidence="8" id="KW-0256">Endoplasmic reticulum</keyword>
<evidence type="ECO:0000256" key="13">
    <source>
        <dbReference type="ARBA" id="ARBA00023136"/>
    </source>
</evidence>
<evidence type="ECO:0000256" key="14">
    <source>
        <dbReference type="PIRSR" id="PIRSR602401-1"/>
    </source>
</evidence>
<feature type="binding site" description="axial binding residue" evidence="14">
    <location>
        <position position="447"/>
    </location>
    <ligand>
        <name>heme</name>
        <dbReference type="ChEBI" id="CHEBI:30413"/>
    </ligand>
    <ligandPart>
        <name>Fe</name>
        <dbReference type="ChEBI" id="CHEBI:18248"/>
    </ligandPart>
</feature>
<dbReference type="OrthoDB" id="1470350at2759"/>
<evidence type="ECO:0000256" key="8">
    <source>
        <dbReference type="ARBA" id="ARBA00022824"/>
    </source>
</evidence>
<comment type="similarity">
    <text evidence="5 15">Belongs to the cytochrome P450 family.</text>
</comment>
<keyword evidence="6 14" id="KW-0349">Heme</keyword>
<keyword evidence="10 15" id="KW-0560">Oxidoreductase</keyword>
<dbReference type="Pfam" id="PF00067">
    <property type="entry name" value="p450"/>
    <property type="match status" value="1"/>
</dbReference>
<evidence type="ECO:0000313" key="17">
    <source>
        <dbReference type="Proteomes" id="UP000299102"/>
    </source>
</evidence>
<reference evidence="16 17" key="1">
    <citation type="journal article" date="2019" name="Commun. Biol.">
        <title>The bagworm genome reveals a unique fibroin gene that provides high tensile strength.</title>
        <authorList>
            <person name="Kono N."/>
            <person name="Nakamura H."/>
            <person name="Ohtoshi R."/>
            <person name="Tomita M."/>
            <person name="Numata K."/>
            <person name="Arakawa K."/>
        </authorList>
    </citation>
    <scope>NUCLEOTIDE SEQUENCE [LARGE SCALE GENOMIC DNA]</scope>
</reference>
<comment type="subcellular location">
    <subcellularLocation>
        <location evidence="4">Endoplasmic reticulum membrane</location>
        <topology evidence="4">Peripheral membrane protein</topology>
    </subcellularLocation>
    <subcellularLocation>
        <location evidence="3">Microsome membrane</location>
        <topology evidence="3">Peripheral membrane protein</topology>
    </subcellularLocation>
</comment>
<proteinExistence type="inferred from homology"/>